<evidence type="ECO:0000313" key="2">
    <source>
        <dbReference type="EMBL" id="TFK29746.1"/>
    </source>
</evidence>
<proteinExistence type="predicted"/>
<sequence length="68" mass="7591">MQNAQSDYFSLRPGRASESTKPRTPSRVREGESQTHTDHRPQVRSVESTQAIAQHQNAIDRIAKAFAG</sequence>
<dbReference type="AlphaFoldDB" id="A0A5C3LCR0"/>
<name>A0A5C3LCR0_COPMA</name>
<gene>
    <name evidence="2" type="ORF">FA15DRAFT_663912</name>
</gene>
<dbReference type="EMBL" id="ML210148">
    <property type="protein sequence ID" value="TFK29746.1"/>
    <property type="molecule type" value="Genomic_DNA"/>
</dbReference>
<protein>
    <submittedName>
        <fullName evidence="2">Uncharacterized protein</fullName>
    </submittedName>
</protein>
<dbReference type="Proteomes" id="UP000307440">
    <property type="component" value="Unassembled WGS sequence"/>
</dbReference>
<evidence type="ECO:0000256" key="1">
    <source>
        <dbReference type="SAM" id="MobiDB-lite"/>
    </source>
</evidence>
<feature type="region of interest" description="Disordered" evidence="1">
    <location>
        <begin position="1"/>
        <end position="46"/>
    </location>
</feature>
<keyword evidence="3" id="KW-1185">Reference proteome</keyword>
<feature type="compositionally biased region" description="Basic and acidic residues" evidence="1">
    <location>
        <begin position="27"/>
        <end position="41"/>
    </location>
</feature>
<organism evidence="2 3">
    <name type="scientific">Coprinopsis marcescibilis</name>
    <name type="common">Agaric fungus</name>
    <name type="synonym">Psathyrella marcescibilis</name>
    <dbReference type="NCBI Taxonomy" id="230819"/>
    <lineage>
        <taxon>Eukaryota</taxon>
        <taxon>Fungi</taxon>
        <taxon>Dikarya</taxon>
        <taxon>Basidiomycota</taxon>
        <taxon>Agaricomycotina</taxon>
        <taxon>Agaricomycetes</taxon>
        <taxon>Agaricomycetidae</taxon>
        <taxon>Agaricales</taxon>
        <taxon>Agaricineae</taxon>
        <taxon>Psathyrellaceae</taxon>
        <taxon>Coprinopsis</taxon>
    </lineage>
</organism>
<evidence type="ECO:0000313" key="3">
    <source>
        <dbReference type="Proteomes" id="UP000307440"/>
    </source>
</evidence>
<accession>A0A5C3LCR0</accession>
<reference evidence="2 3" key="1">
    <citation type="journal article" date="2019" name="Nat. Ecol. Evol.">
        <title>Megaphylogeny resolves global patterns of mushroom evolution.</title>
        <authorList>
            <person name="Varga T."/>
            <person name="Krizsan K."/>
            <person name="Foldi C."/>
            <person name="Dima B."/>
            <person name="Sanchez-Garcia M."/>
            <person name="Sanchez-Ramirez S."/>
            <person name="Szollosi G.J."/>
            <person name="Szarkandi J.G."/>
            <person name="Papp V."/>
            <person name="Albert L."/>
            <person name="Andreopoulos W."/>
            <person name="Angelini C."/>
            <person name="Antonin V."/>
            <person name="Barry K.W."/>
            <person name="Bougher N.L."/>
            <person name="Buchanan P."/>
            <person name="Buyck B."/>
            <person name="Bense V."/>
            <person name="Catcheside P."/>
            <person name="Chovatia M."/>
            <person name="Cooper J."/>
            <person name="Damon W."/>
            <person name="Desjardin D."/>
            <person name="Finy P."/>
            <person name="Geml J."/>
            <person name="Haridas S."/>
            <person name="Hughes K."/>
            <person name="Justo A."/>
            <person name="Karasinski D."/>
            <person name="Kautmanova I."/>
            <person name="Kiss B."/>
            <person name="Kocsube S."/>
            <person name="Kotiranta H."/>
            <person name="LaButti K.M."/>
            <person name="Lechner B.E."/>
            <person name="Liimatainen K."/>
            <person name="Lipzen A."/>
            <person name="Lukacs Z."/>
            <person name="Mihaltcheva S."/>
            <person name="Morgado L.N."/>
            <person name="Niskanen T."/>
            <person name="Noordeloos M.E."/>
            <person name="Ohm R.A."/>
            <person name="Ortiz-Santana B."/>
            <person name="Ovrebo C."/>
            <person name="Racz N."/>
            <person name="Riley R."/>
            <person name="Savchenko A."/>
            <person name="Shiryaev A."/>
            <person name="Soop K."/>
            <person name="Spirin V."/>
            <person name="Szebenyi C."/>
            <person name="Tomsovsky M."/>
            <person name="Tulloss R.E."/>
            <person name="Uehling J."/>
            <person name="Grigoriev I.V."/>
            <person name="Vagvolgyi C."/>
            <person name="Papp T."/>
            <person name="Martin F.M."/>
            <person name="Miettinen O."/>
            <person name="Hibbett D.S."/>
            <person name="Nagy L.G."/>
        </authorList>
    </citation>
    <scope>NUCLEOTIDE SEQUENCE [LARGE SCALE GENOMIC DNA]</scope>
    <source>
        <strain evidence="2 3">CBS 121175</strain>
    </source>
</reference>